<dbReference type="Proteomes" id="UP000285773">
    <property type="component" value="Unassembled WGS sequence"/>
</dbReference>
<name>A0A414CGL4_STRPA</name>
<feature type="transmembrane region" description="Helical" evidence="1">
    <location>
        <begin position="212"/>
        <end position="233"/>
    </location>
</feature>
<protein>
    <submittedName>
        <fullName evidence="2">Uncharacterized protein</fullName>
    </submittedName>
</protein>
<feature type="transmembrane region" description="Helical" evidence="1">
    <location>
        <begin position="147"/>
        <end position="166"/>
    </location>
</feature>
<evidence type="ECO:0000256" key="1">
    <source>
        <dbReference type="SAM" id="Phobius"/>
    </source>
</evidence>
<dbReference type="AlphaFoldDB" id="A0A414CGL4"/>
<dbReference type="EMBL" id="QSIO01000003">
    <property type="protein sequence ID" value="RHC94149.1"/>
    <property type="molecule type" value="Genomic_DNA"/>
</dbReference>
<proteinExistence type="predicted"/>
<sequence length="364" mass="42854">MTQRSKIKHTILGTIFPIISLIMILVVFVVEKLNFLDYNPLHWLILNNVLVLILNNKEDKAEKTVSKEFKFLRKQFIQILHFIEFIGSSLIMERMISYGVKIDENSKKNIFLVFALIFLIFLLYKILETGVTVLFASFSEKVYEFKFFSRVGLVVSFSVFSILLLLILSDTIISELFFSVLIYVIGMWYLSEDRYIIFNQVYPSSITKKRELSFLRTLLTVELISFSISKVLIENNWFPIKQLENFFEKSEFKSAWVNLILTLMVFLFLMIILVIISIILRKKQNQCDEEASSETELVNVADIEEGNETELVNITDTEEEKVKRVSLVIVSNRKYRQKKHKKYHRGYVYNKKGDKCLLWKLFKS</sequence>
<feature type="transmembrane region" description="Helical" evidence="1">
    <location>
        <begin position="36"/>
        <end position="55"/>
    </location>
</feature>
<gene>
    <name evidence="2" type="ORF">DW820_07335</name>
</gene>
<evidence type="ECO:0000313" key="3">
    <source>
        <dbReference type="Proteomes" id="UP000285773"/>
    </source>
</evidence>
<feature type="transmembrane region" description="Helical" evidence="1">
    <location>
        <begin position="76"/>
        <end position="98"/>
    </location>
</feature>
<feature type="transmembrane region" description="Helical" evidence="1">
    <location>
        <begin position="172"/>
        <end position="191"/>
    </location>
</feature>
<dbReference type="RefSeq" id="WP_118095867.1">
    <property type="nucleotide sequence ID" value="NZ_QSIO01000003.1"/>
</dbReference>
<accession>A0A414CGL4</accession>
<keyword evidence="1" id="KW-1133">Transmembrane helix</keyword>
<feature type="transmembrane region" description="Helical" evidence="1">
    <location>
        <begin position="12"/>
        <end position="30"/>
    </location>
</feature>
<feature type="transmembrane region" description="Helical" evidence="1">
    <location>
        <begin position="255"/>
        <end position="280"/>
    </location>
</feature>
<evidence type="ECO:0000313" key="2">
    <source>
        <dbReference type="EMBL" id="RHC94149.1"/>
    </source>
</evidence>
<organism evidence="2 3">
    <name type="scientific">Streptococcus parasanguinis</name>
    <dbReference type="NCBI Taxonomy" id="1318"/>
    <lineage>
        <taxon>Bacteria</taxon>
        <taxon>Bacillati</taxon>
        <taxon>Bacillota</taxon>
        <taxon>Bacilli</taxon>
        <taxon>Lactobacillales</taxon>
        <taxon>Streptococcaceae</taxon>
        <taxon>Streptococcus</taxon>
    </lineage>
</organism>
<keyword evidence="1" id="KW-0472">Membrane</keyword>
<feature type="transmembrane region" description="Helical" evidence="1">
    <location>
        <begin position="110"/>
        <end position="135"/>
    </location>
</feature>
<keyword evidence="1" id="KW-0812">Transmembrane</keyword>
<comment type="caution">
    <text evidence="2">The sequence shown here is derived from an EMBL/GenBank/DDBJ whole genome shotgun (WGS) entry which is preliminary data.</text>
</comment>
<reference evidence="2 3" key="1">
    <citation type="submission" date="2018-08" db="EMBL/GenBank/DDBJ databases">
        <title>A genome reference for cultivated species of the human gut microbiota.</title>
        <authorList>
            <person name="Zou Y."/>
            <person name="Xue W."/>
            <person name="Luo G."/>
        </authorList>
    </citation>
    <scope>NUCLEOTIDE SEQUENCE [LARGE SCALE GENOMIC DNA]</scope>
    <source>
        <strain evidence="2 3">AM33-3BH</strain>
    </source>
</reference>